<organism evidence="10 11">
    <name type="scientific">Naumovozyma castellii</name>
    <name type="common">Yeast</name>
    <name type="synonym">Saccharomyces castellii</name>
    <dbReference type="NCBI Taxonomy" id="27288"/>
    <lineage>
        <taxon>Eukaryota</taxon>
        <taxon>Fungi</taxon>
        <taxon>Dikarya</taxon>
        <taxon>Ascomycota</taxon>
        <taxon>Saccharomycotina</taxon>
        <taxon>Saccharomycetes</taxon>
        <taxon>Saccharomycetales</taxon>
        <taxon>Saccharomycetaceae</taxon>
        <taxon>Naumovozyma</taxon>
    </lineage>
</organism>
<protein>
    <recommendedName>
        <fullName evidence="9">C2H2-type domain-containing protein</fullName>
    </recommendedName>
</protein>
<gene>
    <name evidence="10" type="primary">NCAS0I01560</name>
    <name evidence="10" type="ordered locus">NCAS_0I01560</name>
</gene>
<dbReference type="GO" id="GO:0000122">
    <property type="term" value="P:negative regulation of transcription by RNA polymerase II"/>
    <property type="evidence" value="ECO:0007669"/>
    <property type="project" value="UniProtKB-ARBA"/>
</dbReference>
<dbReference type="HOGENOM" id="CLU_082791_0_0_1"/>
<dbReference type="InParanoid" id="G0VJZ0"/>
<dbReference type="PANTHER" id="PTHR14003:SF19">
    <property type="entry name" value="YY2 TRANSCRIPTION FACTOR"/>
    <property type="match status" value="1"/>
</dbReference>
<evidence type="ECO:0000256" key="3">
    <source>
        <dbReference type="ARBA" id="ARBA00022723"/>
    </source>
</evidence>
<comment type="subcellular location">
    <subcellularLocation>
        <location evidence="1">Nucleus</location>
    </subcellularLocation>
</comment>
<evidence type="ECO:0000256" key="1">
    <source>
        <dbReference type="ARBA" id="ARBA00004123"/>
    </source>
</evidence>
<dbReference type="InterPro" id="IPR036236">
    <property type="entry name" value="Znf_C2H2_sf"/>
</dbReference>
<evidence type="ECO:0000256" key="8">
    <source>
        <dbReference type="PROSITE-ProRule" id="PRU00042"/>
    </source>
</evidence>
<dbReference type="eggNOG" id="KOG1721">
    <property type="taxonomic scope" value="Eukaryota"/>
</dbReference>
<dbReference type="PROSITE" id="PS50157">
    <property type="entry name" value="ZINC_FINGER_C2H2_2"/>
    <property type="match status" value="2"/>
</dbReference>
<proteinExistence type="predicted"/>
<evidence type="ECO:0000256" key="4">
    <source>
        <dbReference type="ARBA" id="ARBA00022737"/>
    </source>
</evidence>
<feature type="domain" description="C2H2-type" evidence="9">
    <location>
        <begin position="210"/>
        <end position="237"/>
    </location>
</feature>
<evidence type="ECO:0000259" key="9">
    <source>
        <dbReference type="PROSITE" id="PS50157"/>
    </source>
</evidence>
<dbReference type="Gene3D" id="3.30.160.60">
    <property type="entry name" value="Classic Zinc Finger"/>
    <property type="match status" value="2"/>
</dbReference>
<evidence type="ECO:0000256" key="6">
    <source>
        <dbReference type="ARBA" id="ARBA00022833"/>
    </source>
</evidence>
<dbReference type="FunFam" id="3.30.160.60:FF:001382">
    <property type="entry name" value="Transcriptional repressor"/>
    <property type="match status" value="1"/>
</dbReference>
<dbReference type="GO" id="GO:0000978">
    <property type="term" value="F:RNA polymerase II cis-regulatory region sequence-specific DNA binding"/>
    <property type="evidence" value="ECO:0007669"/>
    <property type="project" value="TreeGrafter"/>
</dbReference>
<keyword evidence="11" id="KW-1185">Reference proteome</keyword>
<name>G0VJZ0_NAUCA</name>
<dbReference type="GeneID" id="96905511"/>
<evidence type="ECO:0000256" key="7">
    <source>
        <dbReference type="ARBA" id="ARBA00023242"/>
    </source>
</evidence>
<dbReference type="GO" id="GO:2000221">
    <property type="term" value="P:negative regulation of pseudohyphal growth"/>
    <property type="evidence" value="ECO:0007669"/>
    <property type="project" value="UniProtKB-ARBA"/>
</dbReference>
<evidence type="ECO:0000313" key="11">
    <source>
        <dbReference type="Proteomes" id="UP000001640"/>
    </source>
</evidence>
<dbReference type="EMBL" id="HE576760">
    <property type="protein sequence ID" value="CCC71824.1"/>
    <property type="molecule type" value="Genomic_DNA"/>
</dbReference>
<dbReference type="Proteomes" id="UP000001640">
    <property type="component" value="Chromosome 9"/>
</dbReference>
<dbReference type="GO" id="GO:2000218">
    <property type="term" value="P:negative regulation of invasive growth in response to glucose limitation"/>
    <property type="evidence" value="ECO:0007669"/>
    <property type="project" value="UniProtKB-ARBA"/>
</dbReference>
<evidence type="ECO:0000256" key="5">
    <source>
        <dbReference type="ARBA" id="ARBA00022771"/>
    </source>
</evidence>
<evidence type="ECO:0000313" key="10">
    <source>
        <dbReference type="EMBL" id="CCC71824.1"/>
    </source>
</evidence>
<dbReference type="AlphaFoldDB" id="G0VJZ0"/>
<dbReference type="PROSITE" id="PS00028">
    <property type="entry name" value="ZINC_FINGER_C2H2_1"/>
    <property type="match status" value="2"/>
</dbReference>
<dbReference type="SUPFAM" id="SSF57667">
    <property type="entry name" value="beta-beta-alpha zinc fingers"/>
    <property type="match status" value="1"/>
</dbReference>
<dbReference type="STRING" id="1064592.G0VJZ0"/>
<dbReference type="FunCoup" id="G0VJZ0">
    <property type="interactions" value="467"/>
</dbReference>
<dbReference type="KEGG" id="ncs:NCAS_0I01560"/>
<keyword evidence="6" id="KW-0862">Zinc</keyword>
<dbReference type="OrthoDB" id="6365676at2759"/>
<keyword evidence="5 8" id="KW-0863">Zinc-finger</keyword>
<dbReference type="GO" id="GO:0000785">
    <property type="term" value="C:chromatin"/>
    <property type="evidence" value="ECO:0007669"/>
    <property type="project" value="TreeGrafter"/>
</dbReference>
<dbReference type="GO" id="GO:0000981">
    <property type="term" value="F:DNA-binding transcription factor activity, RNA polymerase II-specific"/>
    <property type="evidence" value="ECO:0007669"/>
    <property type="project" value="TreeGrafter"/>
</dbReference>
<reference evidence="10 11" key="1">
    <citation type="journal article" date="2011" name="Proc. Natl. Acad. Sci. U.S.A.">
        <title>Evolutionary erosion of yeast sex chromosomes by mating-type switching accidents.</title>
        <authorList>
            <person name="Gordon J.L."/>
            <person name="Armisen D."/>
            <person name="Proux-Wera E."/>
            <person name="Oheigeartaigh S.S."/>
            <person name="Byrne K.P."/>
            <person name="Wolfe K.H."/>
        </authorList>
    </citation>
    <scope>NUCLEOTIDE SEQUENCE [LARGE SCALE GENOMIC DNA]</scope>
    <source>
        <strain evidence="11">ATCC 76901 / BCRC 22586 / CBS 4309 / NBRC 1992 / NRRL Y-12630</strain>
    </source>
</reference>
<dbReference type="PANTHER" id="PTHR14003">
    <property type="entry name" value="TRANSCRIPTIONAL REPRESSOR PROTEIN YY"/>
    <property type="match status" value="1"/>
</dbReference>
<reference key="2">
    <citation type="submission" date="2011-08" db="EMBL/GenBank/DDBJ databases">
        <title>Genome sequence of Naumovozyma castellii.</title>
        <authorList>
            <person name="Gordon J.L."/>
            <person name="Armisen D."/>
            <person name="Proux-Wera E."/>
            <person name="OhEigeartaigh S.S."/>
            <person name="Byrne K.P."/>
            <person name="Wolfe K.H."/>
        </authorList>
    </citation>
    <scope>NUCLEOTIDE SEQUENCE</scope>
    <source>
        <strain>Type strain:CBS 4309</strain>
    </source>
</reference>
<feature type="domain" description="C2H2-type" evidence="9">
    <location>
        <begin position="238"/>
        <end position="266"/>
    </location>
</feature>
<dbReference type="RefSeq" id="XP_003678166.1">
    <property type="nucleotide sequence ID" value="XM_003678118.1"/>
</dbReference>
<dbReference type="InterPro" id="IPR013087">
    <property type="entry name" value="Znf_C2H2_type"/>
</dbReference>
<accession>G0VJZ0</accession>
<dbReference type="SMART" id="SM00355">
    <property type="entry name" value="ZnF_C2H2"/>
    <property type="match status" value="2"/>
</dbReference>
<evidence type="ECO:0000256" key="2">
    <source>
        <dbReference type="ARBA" id="ARBA00022491"/>
    </source>
</evidence>
<dbReference type="OMA" id="INNKTWQ"/>
<dbReference type="GO" id="GO:0005634">
    <property type="term" value="C:nucleus"/>
    <property type="evidence" value="ECO:0007669"/>
    <property type="project" value="UniProtKB-SubCell"/>
</dbReference>
<dbReference type="GO" id="GO:0043709">
    <property type="term" value="P:cell adhesion involved in single-species biofilm formation"/>
    <property type="evidence" value="ECO:0007669"/>
    <property type="project" value="UniProtKB-ARBA"/>
</dbReference>
<keyword evidence="4" id="KW-0677">Repeat</keyword>
<dbReference type="GO" id="GO:0005667">
    <property type="term" value="C:transcription regulator complex"/>
    <property type="evidence" value="ECO:0007669"/>
    <property type="project" value="TreeGrafter"/>
</dbReference>
<dbReference type="GO" id="GO:0008270">
    <property type="term" value="F:zinc ion binding"/>
    <property type="evidence" value="ECO:0007669"/>
    <property type="project" value="UniProtKB-KW"/>
</dbReference>
<keyword evidence="7" id="KW-0539">Nucleus</keyword>
<keyword evidence="3" id="KW-0479">Metal-binding</keyword>
<sequence>MMMTELQHIQLSGPSPYTTSNLRENNKSPVQMMVSYALSSNNSSMDLPLEKKFQTLLPIVDTTSRIDNDLKWKLTKKFSFESEKSPITPTLTIPTITFEKSHNYTFETNTNIYLAPPTPSATPIGTPMGTPNVTPSATPPPQIATMTHPTSMEHLPVELVSKSHLSPSINNKTWQDKYNNNKQPIMMKITKKTKTDKNIAMKRQQNRRKHVCKICSTGFTTSGHLSRHNRIHTGEKNHSCPFEGCNQKFSRHDNCLQHYRTHLKKN</sequence>
<keyword evidence="2" id="KW-0678">Repressor</keyword>